<dbReference type="GO" id="GO:0005765">
    <property type="term" value="C:lysosomal membrane"/>
    <property type="evidence" value="ECO:0007669"/>
    <property type="project" value="UniProtKB-SubCell"/>
</dbReference>
<feature type="region of interest" description="Disordered" evidence="8">
    <location>
        <begin position="101"/>
        <end position="135"/>
    </location>
</feature>
<keyword evidence="7 9" id="KW-0472">Membrane</keyword>
<dbReference type="PANTHER" id="PTHR23292:SF14">
    <property type="entry name" value="FI16615P1-RELATED"/>
    <property type="match status" value="1"/>
</dbReference>
<protein>
    <recommendedName>
        <fullName evidence="10">LITAF domain-containing protein</fullName>
    </recommendedName>
</protein>
<organism evidence="11 12">
    <name type="scientific">Drosophila erecta</name>
    <name type="common">Fruit fly</name>
    <dbReference type="NCBI Taxonomy" id="7220"/>
    <lineage>
        <taxon>Eukaryota</taxon>
        <taxon>Metazoa</taxon>
        <taxon>Ecdysozoa</taxon>
        <taxon>Arthropoda</taxon>
        <taxon>Hexapoda</taxon>
        <taxon>Insecta</taxon>
        <taxon>Pterygota</taxon>
        <taxon>Neoptera</taxon>
        <taxon>Endopterygota</taxon>
        <taxon>Diptera</taxon>
        <taxon>Brachycera</taxon>
        <taxon>Muscomorpha</taxon>
        <taxon>Ephydroidea</taxon>
        <taxon>Drosophilidae</taxon>
        <taxon>Drosophila</taxon>
        <taxon>Sophophora</taxon>
    </lineage>
</organism>
<dbReference type="AlphaFoldDB" id="B3NNM1"/>
<evidence type="ECO:0000256" key="3">
    <source>
        <dbReference type="ARBA" id="ARBA00004630"/>
    </source>
</evidence>
<evidence type="ECO:0000256" key="7">
    <source>
        <dbReference type="ARBA" id="ARBA00023136"/>
    </source>
</evidence>
<dbReference type="HOGENOM" id="CLU_095549_4_2_1"/>
<keyword evidence="9" id="KW-0812">Transmembrane</keyword>
<sequence length="221" mass="24306">MQVSSTNANIFGQVSTDRQLYDEIPPNGVNNRAGKLWLYLIRIRDTKHTFFHGAPLSHFPAIHTPSWAQDTMDPVYPAAPLVAPKGYVELQSVPEQQHLLPAAPPSYDQATTIPAETTGPGPAPGPSPAPATTTSTQHTVVVVPGSPYGPEPMDVQCPYCHNFARTRVSFKPNSRTHLIALILCLFQLYCCVCLPYCIASCMSINHYCGMCDRYLGTYDRK</sequence>
<evidence type="ECO:0000256" key="6">
    <source>
        <dbReference type="ARBA" id="ARBA00022833"/>
    </source>
</evidence>
<dbReference type="InterPro" id="IPR006629">
    <property type="entry name" value="LITAF"/>
</dbReference>
<dbReference type="InterPro" id="IPR037519">
    <property type="entry name" value="LITAF_fam"/>
</dbReference>
<keyword evidence="5" id="KW-0479">Metal-binding</keyword>
<comment type="subcellular location">
    <subcellularLocation>
        <location evidence="2">Endosome membrane</location>
        <topology evidence="2">Peripheral membrane protein</topology>
    </subcellularLocation>
    <subcellularLocation>
        <location evidence="1">Late endosome membrane</location>
    </subcellularLocation>
    <subcellularLocation>
        <location evidence="3">Lysosome membrane</location>
        <topology evidence="3">Peripheral membrane protein</topology>
        <orientation evidence="3">Cytoplasmic side</orientation>
    </subcellularLocation>
</comment>
<evidence type="ECO:0000256" key="5">
    <source>
        <dbReference type="ARBA" id="ARBA00022723"/>
    </source>
</evidence>
<dbReference type="KEGG" id="der:6547476"/>
<dbReference type="Pfam" id="PF10601">
    <property type="entry name" value="zf-LITAF-like"/>
    <property type="match status" value="1"/>
</dbReference>
<evidence type="ECO:0000256" key="2">
    <source>
        <dbReference type="ARBA" id="ARBA00004481"/>
    </source>
</evidence>
<keyword evidence="9" id="KW-1133">Transmembrane helix</keyword>
<evidence type="ECO:0000256" key="1">
    <source>
        <dbReference type="ARBA" id="ARBA00004414"/>
    </source>
</evidence>
<feature type="domain" description="LITAF" evidence="10">
    <location>
        <begin position="137"/>
        <end position="220"/>
    </location>
</feature>
<evidence type="ECO:0000313" key="12">
    <source>
        <dbReference type="Proteomes" id="UP000008711"/>
    </source>
</evidence>
<evidence type="ECO:0000259" key="10">
    <source>
        <dbReference type="PROSITE" id="PS51837"/>
    </source>
</evidence>
<keyword evidence="6" id="KW-0862">Zinc</keyword>
<dbReference type="GO" id="GO:0031902">
    <property type="term" value="C:late endosome membrane"/>
    <property type="evidence" value="ECO:0007669"/>
    <property type="project" value="UniProtKB-SubCell"/>
</dbReference>
<dbReference type="eggNOG" id="ENOG502T1EN">
    <property type="taxonomic scope" value="Eukaryota"/>
</dbReference>
<dbReference type="Proteomes" id="UP000008711">
    <property type="component" value="Unassembled WGS sequence"/>
</dbReference>
<feature type="compositionally biased region" description="Low complexity" evidence="8">
    <location>
        <begin position="110"/>
        <end position="120"/>
    </location>
</feature>
<feature type="transmembrane region" description="Helical" evidence="9">
    <location>
        <begin position="178"/>
        <end position="198"/>
    </location>
</feature>
<dbReference type="SMART" id="SM00714">
    <property type="entry name" value="LITAF"/>
    <property type="match status" value="1"/>
</dbReference>
<dbReference type="PROSITE" id="PS51837">
    <property type="entry name" value="LITAF"/>
    <property type="match status" value="1"/>
</dbReference>
<accession>B3NNM1</accession>
<dbReference type="PANTHER" id="PTHR23292">
    <property type="entry name" value="LIPOPOLYSACCHARIDE-INDUCED TUMOR NECROSIS FACTOR-ALPHA FACTOR"/>
    <property type="match status" value="1"/>
</dbReference>
<reference evidence="11 12" key="1">
    <citation type="journal article" date="2007" name="Nature">
        <title>Evolution of genes and genomes on the Drosophila phylogeny.</title>
        <authorList>
            <consortium name="Drosophila 12 Genomes Consortium"/>
            <person name="Clark A.G."/>
            <person name="Eisen M.B."/>
            <person name="Smith D.R."/>
            <person name="Bergman C.M."/>
            <person name="Oliver B."/>
            <person name="Markow T.A."/>
            <person name="Kaufman T.C."/>
            <person name="Kellis M."/>
            <person name="Gelbart W."/>
            <person name="Iyer V.N."/>
            <person name="Pollard D.A."/>
            <person name="Sackton T.B."/>
            <person name="Larracuente A.M."/>
            <person name="Singh N.D."/>
            <person name="Abad J.P."/>
            <person name="Abt D.N."/>
            <person name="Adryan B."/>
            <person name="Aguade M."/>
            <person name="Akashi H."/>
            <person name="Anderson W.W."/>
            <person name="Aquadro C.F."/>
            <person name="Ardell D.H."/>
            <person name="Arguello R."/>
            <person name="Artieri C.G."/>
            <person name="Barbash D.A."/>
            <person name="Barker D."/>
            <person name="Barsanti P."/>
            <person name="Batterham P."/>
            <person name="Batzoglou S."/>
            <person name="Begun D."/>
            <person name="Bhutkar A."/>
            <person name="Blanco E."/>
            <person name="Bosak S.A."/>
            <person name="Bradley R.K."/>
            <person name="Brand A.D."/>
            <person name="Brent M.R."/>
            <person name="Brooks A.N."/>
            <person name="Brown R.H."/>
            <person name="Butlin R.K."/>
            <person name="Caggese C."/>
            <person name="Calvi B.R."/>
            <person name="Bernardo de Carvalho A."/>
            <person name="Caspi A."/>
            <person name="Castrezana S."/>
            <person name="Celniker S.E."/>
            <person name="Chang J.L."/>
            <person name="Chapple C."/>
            <person name="Chatterji S."/>
            <person name="Chinwalla A."/>
            <person name="Civetta A."/>
            <person name="Clifton S.W."/>
            <person name="Comeron J.M."/>
            <person name="Costello J.C."/>
            <person name="Coyne J.A."/>
            <person name="Daub J."/>
            <person name="David R.G."/>
            <person name="Delcher A.L."/>
            <person name="Delehaunty K."/>
            <person name="Do C.B."/>
            <person name="Ebling H."/>
            <person name="Edwards K."/>
            <person name="Eickbush T."/>
            <person name="Evans J.D."/>
            <person name="Filipski A."/>
            <person name="Findeiss S."/>
            <person name="Freyhult E."/>
            <person name="Fulton L."/>
            <person name="Fulton R."/>
            <person name="Garcia A.C."/>
            <person name="Gardiner A."/>
            <person name="Garfield D.A."/>
            <person name="Garvin B.E."/>
            <person name="Gibson G."/>
            <person name="Gilbert D."/>
            <person name="Gnerre S."/>
            <person name="Godfrey J."/>
            <person name="Good R."/>
            <person name="Gotea V."/>
            <person name="Gravely B."/>
            <person name="Greenberg A.J."/>
            <person name="Griffiths-Jones S."/>
            <person name="Gross S."/>
            <person name="Guigo R."/>
            <person name="Gustafson E.A."/>
            <person name="Haerty W."/>
            <person name="Hahn M.W."/>
            <person name="Halligan D.L."/>
            <person name="Halpern A.L."/>
            <person name="Halter G.M."/>
            <person name="Han M.V."/>
            <person name="Heger A."/>
            <person name="Hillier L."/>
            <person name="Hinrichs A.S."/>
            <person name="Holmes I."/>
            <person name="Hoskins R.A."/>
            <person name="Hubisz M.J."/>
            <person name="Hultmark D."/>
            <person name="Huntley M.A."/>
            <person name="Jaffe D.B."/>
            <person name="Jagadeeshan S."/>
            <person name="Jeck W.R."/>
            <person name="Johnson J."/>
            <person name="Jones C.D."/>
            <person name="Jordan W.C."/>
            <person name="Karpen G.H."/>
            <person name="Kataoka E."/>
            <person name="Keightley P.D."/>
            <person name="Kheradpour P."/>
            <person name="Kirkness E.F."/>
            <person name="Koerich L.B."/>
            <person name="Kristiansen K."/>
            <person name="Kudrna D."/>
            <person name="Kulathinal R.J."/>
            <person name="Kumar S."/>
            <person name="Kwok R."/>
            <person name="Lander E."/>
            <person name="Langley C.H."/>
            <person name="Lapoint R."/>
            <person name="Lazzaro B.P."/>
            <person name="Lee S.J."/>
            <person name="Levesque L."/>
            <person name="Li R."/>
            <person name="Lin C.F."/>
            <person name="Lin M.F."/>
            <person name="Lindblad-Toh K."/>
            <person name="Llopart A."/>
            <person name="Long M."/>
            <person name="Low L."/>
            <person name="Lozovsky E."/>
            <person name="Lu J."/>
            <person name="Luo M."/>
            <person name="Machado C.A."/>
            <person name="Makalowski W."/>
            <person name="Marzo M."/>
            <person name="Matsuda M."/>
            <person name="Matzkin L."/>
            <person name="McAllister B."/>
            <person name="McBride C.S."/>
            <person name="McKernan B."/>
            <person name="McKernan K."/>
            <person name="Mendez-Lago M."/>
            <person name="Minx P."/>
            <person name="Mollenhauer M.U."/>
            <person name="Montooth K."/>
            <person name="Mount S.M."/>
            <person name="Mu X."/>
            <person name="Myers E."/>
            <person name="Negre B."/>
            <person name="Newfeld S."/>
            <person name="Nielsen R."/>
            <person name="Noor M.A."/>
            <person name="O'Grady P."/>
            <person name="Pachter L."/>
            <person name="Papaceit M."/>
            <person name="Parisi M.J."/>
            <person name="Parisi M."/>
            <person name="Parts L."/>
            <person name="Pedersen J.S."/>
            <person name="Pesole G."/>
            <person name="Phillippy A.M."/>
            <person name="Ponting C.P."/>
            <person name="Pop M."/>
            <person name="Porcelli D."/>
            <person name="Powell J.R."/>
            <person name="Prohaska S."/>
            <person name="Pruitt K."/>
            <person name="Puig M."/>
            <person name="Quesneville H."/>
            <person name="Ram K.R."/>
            <person name="Rand D."/>
            <person name="Rasmussen M.D."/>
            <person name="Reed L.K."/>
            <person name="Reenan R."/>
            <person name="Reily A."/>
            <person name="Remington K.A."/>
            <person name="Rieger T.T."/>
            <person name="Ritchie M.G."/>
            <person name="Robin C."/>
            <person name="Rogers Y.H."/>
            <person name="Rohde C."/>
            <person name="Rozas J."/>
            <person name="Rubenfield M.J."/>
            <person name="Ruiz A."/>
            <person name="Russo S."/>
            <person name="Salzberg S.L."/>
            <person name="Sanchez-Gracia A."/>
            <person name="Saranga D.J."/>
            <person name="Sato H."/>
            <person name="Schaeffer S.W."/>
            <person name="Schatz M.C."/>
            <person name="Schlenke T."/>
            <person name="Schwartz R."/>
            <person name="Segarra C."/>
            <person name="Singh R.S."/>
            <person name="Sirot L."/>
            <person name="Sirota M."/>
            <person name="Sisneros N.B."/>
            <person name="Smith C.D."/>
            <person name="Smith T.F."/>
            <person name="Spieth J."/>
            <person name="Stage D.E."/>
            <person name="Stark A."/>
            <person name="Stephan W."/>
            <person name="Strausberg R.L."/>
            <person name="Strempel S."/>
            <person name="Sturgill D."/>
            <person name="Sutton G."/>
            <person name="Sutton G.G."/>
            <person name="Tao W."/>
            <person name="Teichmann S."/>
            <person name="Tobari Y.N."/>
            <person name="Tomimura Y."/>
            <person name="Tsolas J.M."/>
            <person name="Valente V.L."/>
            <person name="Venter E."/>
            <person name="Venter J.C."/>
            <person name="Vicario S."/>
            <person name="Vieira F.G."/>
            <person name="Vilella A.J."/>
            <person name="Villasante A."/>
            <person name="Walenz B."/>
            <person name="Wang J."/>
            <person name="Wasserman M."/>
            <person name="Watts T."/>
            <person name="Wilson D."/>
            <person name="Wilson R.K."/>
            <person name="Wing R.A."/>
            <person name="Wolfner M.F."/>
            <person name="Wong A."/>
            <person name="Wong G.K."/>
            <person name="Wu C.I."/>
            <person name="Wu G."/>
            <person name="Yamamoto D."/>
            <person name="Yang H.P."/>
            <person name="Yang S.P."/>
            <person name="Yorke J.A."/>
            <person name="Yoshida K."/>
            <person name="Zdobnov E."/>
            <person name="Zhang P."/>
            <person name="Zhang Y."/>
            <person name="Zimin A.V."/>
            <person name="Baldwin J."/>
            <person name="Abdouelleil A."/>
            <person name="Abdulkadir J."/>
            <person name="Abebe A."/>
            <person name="Abera B."/>
            <person name="Abreu J."/>
            <person name="Acer S.C."/>
            <person name="Aftuck L."/>
            <person name="Alexander A."/>
            <person name="An P."/>
            <person name="Anderson E."/>
            <person name="Anderson S."/>
            <person name="Arachi H."/>
            <person name="Azer M."/>
            <person name="Bachantsang P."/>
            <person name="Barry A."/>
            <person name="Bayul T."/>
            <person name="Berlin A."/>
            <person name="Bessette D."/>
            <person name="Bloom T."/>
            <person name="Blye J."/>
            <person name="Boguslavskiy L."/>
            <person name="Bonnet C."/>
            <person name="Boukhgalter B."/>
            <person name="Bourzgui I."/>
            <person name="Brown A."/>
            <person name="Cahill P."/>
            <person name="Channer S."/>
            <person name="Cheshatsang Y."/>
            <person name="Chuda L."/>
            <person name="Citroen M."/>
            <person name="Collymore A."/>
            <person name="Cooke P."/>
            <person name="Costello M."/>
            <person name="D'Aco K."/>
            <person name="Daza R."/>
            <person name="De Haan G."/>
            <person name="DeGray S."/>
            <person name="DeMaso C."/>
            <person name="Dhargay N."/>
            <person name="Dooley K."/>
            <person name="Dooley E."/>
            <person name="Doricent M."/>
            <person name="Dorje P."/>
            <person name="Dorjee K."/>
            <person name="Dupes A."/>
            <person name="Elong R."/>
            <person name="Falk J."/>
            <person name="Farina A."/>
            <person name="Faro S."/>
            <person name="Ferguson D."/>
            <person name="Fisher S."/>
            <person name="Foley C.D."/>
            <person name="Franke A."/>
            <person name="Friedrich D."/>
            <person name="Gadbois L."/>
            <person name="Gearin G."/>
            <person name="Gearin C.R."/>
            <person name="Giannoukos G."/>
            <person name="Goode T."/>
            <person name="Graham J."/>
            <person name="Grandbois E."/>
            <person name="Grewal S."/>
            <person name="Gyaltsen K."/>
            <person name="Hafez N."/>
            <person name="Hagos B."/>
            <person name="Hall J."/>
            <person name="Henson C."/>
            <person name="Hollinger A."/>
            <person name="Honan T."/>
            <person name="Huard M.D."/>
            <person name="Hughes L."/>
            <person name="Hurhula B."/>
            <person name="Husby M.E."/>
            <person name="Kamat A."/>
            <person name="Kanga B."/>
            <person name="Kashin S."/>
            <person name="Khazanovich D."/>
            <person name="Kisner P."/>
            <person name="Lance K."/>
            <person name="Lara M."/>
            <person name="Lee W."/>
            <person name="Lennon N."/>
            <person name="Letendre F."/>
            <person name="LeVine R."/>
            <person name="Lipovsky A."/>
            <person name="Liu X."/>
            <person name="Liu J."/>
            <person name="Liu S."/>
            <person name="Lokyitsang T."/>
            <person name="Lokyitsang Y."/>
            <person name="Lubonja R."/>
            <person name="Lui A."/>
            <person name="MacDonald P."/>
            <person name="Magnisalis V."/>
            <person name="Maru K."/>
            <person name="Matthews C."/>
            <person name="McCusker W."/>
            <person name="McDonough S."/>
            <person name="Mehta T."/>
            <person name="Meldrim J."/>
            <person name="Meneus L."/>
            <person name="Mihai O."/>
            <person name="Mihalev A."/>
            <person name="Mihova T."/>
            <person name="Mittelman R."/>
            <person name="Mlenga V."/>
            <person name="Montmayeur A."/>
            <person name="Mulrain L."/>
            <person name="Navidi A."/>
            <person name="Naylor J."/>
            <person name="Negash T."/>
            <person name="Nguyen T."/>
            <person name="Nguyen N."/>
            <person name="Nicol R."/>
            <person name="Norbu C."/>
            <person name="Norbu N."/>
            <person name="Novod N."/>
            <person name="O'Neill B."/>
            <person name="Osman S."/>
            <person name="Markiewicz E."/>
            <person name="Oyono O.L."/>
            <person name="Patti C."/>
            <person name="Phunkhang P."/>
            <person name="Pierre F."/>
            <person name="Priest M."/>
            <person name="Raghuraman S."/>
            <person name="Rege F."/>
            <person name="Reyes R."/>
            <person name="Rise C."/>
            <person name="Rogov P."/>
            <person name="Ross K."/>
            <person name="Ryan E."/>
            <person name="Settipalli S."/>
            <person name="Shea T."/>
            <person name="Sherpa N."/>
            <person name="Shi L."/>
            <person name="Shih D."/>
            <person name="Sparrow T."/>
            <person name="Spaulding J."/>
            <person name="Stalker J."/>
            <person name="Stange-Thomann N."/>
            <person name="Stavropoulos S."/>
            <person name="Stone C."/>
            <person name="Strader C."/>
            <person name="Tesfaye S."/>
            <person name="Thomson T."/>
            <person name="Thoulutsang Y."/>
            <person name="Thoulutsang D."/>
            <person name="Topham K."/>
            <person name="Topping I."/>
            <person name="Tsamla T."/>
            <person name="Vassiliev H."/>
            <person name="Vo A."/>
            <person name="Wangchuk T."/>
            <person name="Wangdi T."/>
            <person name="Weiand M."/>
            <person name="Wilkinson J."/>
            <person name="Wilson A."/>
            <person name="Yadav S."/>
            <person name="Young G."/>
            <person name="Yu Q."/>
            <person name="Zembek L."/>
            <person name="Zhong D."/>
            <person name="Zimmer A."/>
            <person name="Zwirko Z."/>
            <person name="Jaffe D.B."/>
            <person name="Alvarez P."/>
            <person name="Brockman W."/>
            <person name="Butler J."/>
            <person name="Chin C."/>
            <person name="Gnerre S."/>
            <person name="Grabherr M."/>
            <person name="Kleber M."/>
            <person name="Mauceli E."/>
            <person name="MacCallum I."/>
        </authorList>
    </citation>
    <scope>NUCLEOTIDE SEQUENCE [LARGE SCALE GENOMIC DNA]</scope>
    <source>
        <strain evidence="11 12">TSC#14021-0224.01</strain>
    </source>
</reference>
<dbReference type="GO" id="GO:0008270">
    <property type="term" value="F:zinc ion binding"/>
    <property type="evidence" value="ECO:0007669"/>
    <property type="project" value="TreeGrafter"/>
</dbReference>
<comment type="similarity">
    <text evidence="4">Belongs to the CDIP1/LITAF family.</text>
</comment>
<evidence type="ECO:0000256" key="9">
    <source>
        <dbReference type="SAM" id="Phobius"/>
    </source>
</evidence>
<name>B3NNM1_DROER</name>
<dbReference type="EMBL" id="CH954179">
    <property type="protein sequence ID" value="EDV56672.2"/>
    <property type="molecule type" value="Genomic_DNA"/>
</dbReference>
<evidence type="ECO:0000256" key="4">
    <source>
        <dbReference type="ARBA" id="ARBA00005975"/>
    </source>
</evidence>
<dbReference type="OrthoDB" id="5599753at2759"/>
<evidence type="ECO:0000313" key="11">
    <source>
        <dbReference type="EMBL" id="EDV56672.2"/>
    </source>
</evidence>
<evidence type="ECO:0000256" key="8">
    <source>
        <dbReference type="SAM" id="MobiDB-lite"/>
    </source>
</evidence>
<gene>
    <name evidence="11" type="primary">Dere\GG22780</name>
    <name evidence="11" type="synonym">dere_GLEANR_7479</name>
    <name evidence="11" type="synonym">GG22780</name>
    <name evidence="11" type="ORF">Dere_GG22780</name>
</gene>
<reference evidence="11 12" key="2">
    <citation type="journal article" date="2008" name="Bioinformatics">
        <title>Assembly reconciliation.</title>
        <authorList>
            <person name="Zimin A.V."/>
            <person name="Smith D.R."/>
            <person name="Sutton G."/>
            <person name="Yorke J.A."/>
        </authorList>
    </citation>
    <scope>NUCLEOTIDE SEQUENCE [LARGE SCALE GENOMIC DNA]</scope>
    <source>
        <strain evidence="11 12">TSC#14021-0224.01</strain>
    </source>
</reference>
<proteinExistence type="inferred from homology"/>
<keyword evidence="12" id="KW-1185">Reference proteome</keyword>